<dbReference type="Proteomes" id="UP000249497">
    <property type="component" value="Unassembled WGS sequence"/>
</dbReference>
<evidence type="ECO:0000313" key="2">
    <source>
        <dbReference type="EMBL" id="RAH81937.1"/>
    </source>
</evidence>
<evidence type="ECO:0000313" key="3">
    <source>
        <dbReference type="Proteomes" id="UP000249497"/>
    </source>
</evidence>
<dbReference type="AlphaFoldDB" id="A0A8T8X1C0"/>
<proteinExistence type="predicted"/>
<dbReference type="GeneID" id="37179353"/>
<evidence type="ECO:0000256" key="1">
    <source>
        <dbReference type="SAM" id="MobiDB-lite"/>
    </source>
</evidence>
<organism evidence="2 3">
    <name type="scientific">Aspergillus japonicus CBS 114.51</name>
    <dbReference type="NCBI Taxonomy" id="1448312"/>
    <lineage>
        <taxon>Eukaryota</taxon>
        <taxon>Fungi</taxon>
        <taxon>Dikarya</taxon>
        <taxon>Ascomycota</taxon>
        <taxon>Pezizomycotina</taxon>
        <taxon>Eurotiomycetes</taxon>
        <taxon>Eurotiomycetidae</taxon>
        <taxon>Eurotiales</taxon>
        <taxon>Aspergillaceae</taxon>
        <taxon>Aspergillus</taxon>
        <taxon>Aspergillus subgen. Circumdati</taxon>
    </lineage>
</organism>
<keyword evidence="3" id="KW-1185">Reference proteome</keyword>
<protein>
    <submittedName>
        <fullName evidence="2">Uncharacterized protein</fullName>
    </submittedName>
</protein>
<accession>A0A8T8X1C0</accession>
<dbReference type="RefSeq" id="XP_025527831.1">
    <property type="nucleotide sequence ID" value="XM_025675661.1"/>
</dbReference>
<sequence>MAPCSSECQNGYWTCVCHGGKWTCHLCNGSGELENAWEGKTSSEGWANGRGFTAERSNKCGLCGGSGQKPAQDILQCFLLFTFRNMFYTQSSHGLTTGDLGEASPSRGGRPSPAADPGQSLLQGQSGVFVLVLALASRTQRIGQQEPKHRFENGASIGRVDDGDHLNRVEQSRVETQW</sequence>
<feature type="region of interest" description="Disordered" evidence="1">
    <location>
        <begin position="142"/>
        <end position="178"/>
    </location>
</feature>
<feature type="region of interest" description="Disordered" evidence="1">
    <location>
        <begin position="94"/>
        <end position="120"/>
    </location>
</feature>
<name>A0A8T8X1C0_ASPJA</name>
<reference evidence="2 3" key="1">
    <citation type="submission" date="2018-02" db="EMBL/GenBank/DDBJ databases">
        <title>The genomes of Aspergillus section Nigri reveals drivers in fungal speciation.</title>
        <authorList>
            <consortium name="DOE Joint Genome Institute"/>
            <person name="Vesth T.C."/>
            <person name="Nybo J."/>
            <person name="Theobald S."/>
            <person name="Brandl J."/>
            <person name="Frisvad J.C."/>
            <person name="Nielsen K.F."/>
            <person name="Lyhne E.K."/>
            <person name="Kogle M.E."/>
            <person name="Kuo A."/>
            <person name="Riley R."/>
            <person name="Clum A."/>
            <person name="Nolan M."/>
            <person name="Lipzen A."/>
            <person name="Salamov A."/>
            <person name="Henrissat B."/>
            <person name="Wiebenga A."/>
            <person name="De vries R.P."/>
            <person name="Grigoriev I.V."/>
            <person name="Mortensen U.H."/>
            <person name="Andersen M.R."/>
            <person name="Baker S.E."/>
        </authorList>
    </citation>
    <scope>NUCLEOTIDE SEQUENCE [LARGE SCALE GENOMIC DNA]</scope>
    <source>
        <strain evidence="2 3">CBS 114.51</strain>
    </source>
</reference>
<dbReference type="EMBL" id="KZ824792">
    <property type="protein sequence ID" value="RAH81937.1"/>
    <property type="molecule type" value="Genomic_DNA"/>
</dbReference>
<feature type="compositionally biased region" description="Basic and acidic residues" evidence="1">
    <location>
        <begin position="159"/>
        <end position="178"/>
    </location>
</feature>
<gene>
    <name evidence="2" type="ORF">BO86DRAFT_429970</name>
</gene>